<keyword evidence="1" id="KW-0732">Signal</keyword>
<accession>A0A917U0P6</accession>
<organism evidence="2 3">
    <name type="scientific">Dactylosporangium sucinum</name>
    <dbReference type="NCBI Taxonomy" id="1424081"/>
    <lineage>
        <taxon>Bacteria</taxon>
        <taxon>Bacillati</taxon>
        <taxon>Actinomycetota</taxon>
        <taxon>Actinomycetes</taxon>
        <taxon>Micromonosporales</taxon>
        <taxon>Micromonosporaceae</taxon>
        <taxon>Dactylosporangium</taxon>
    </lineage>
</organism>
<feature type="signal peptide" evidence="1">
    <location>
        <begin position="1"/>
        <end position="21"/>
    </location>
</feature>
<dbReference type="Proteomes" id="UP000642070">
    <property type="component" value="Unassembled WGS sequence"/>
</dbReference>
<protein>
    <recommendedName>
        <fullName evidence="4">LppX_LprAFG lipoprotein</fullName>
    </recommendedName>
</protein>
<feature type="chain" id="PRO_5038722684" description="LppX_LprAFG lipoprotein" evidence="1">
    <location>
        <begin position="22"/>
        <end position="259"/>
    </location>
</feature>
<reference evidence="2" key="2">
    <citation type="submission" date="2020-09" db="EMBL/GenBank/DDBJ databases">
        <authorList>
            <person name="Sun Q."/>
            <person name="Ohkuma M."/>
        </authorList>
    </citation>
    <scope>NUCLEOTIDE SEQUENCE</scope>
    <source>
        <strain evidence="2">JCM 19831</strain>
    </source>
</reference>
<gene>
    <name evidence="2" type="ORF">GCM10007977_055710</name>
</gene>
<reference evidence="2" key="1">
    <citation type="journal article" date="2014" name="Int. J. Syst. Evol. Microbiol.">
        <title>Complete genome sequence of Corynebacterium casei LMG S-19264T (=DSM 44701T), isolated from a smear-ripened cheese.</title>
        <authorList>
            <consortium name="US DOE Joint Genome Institute (JGI-PGF)"/>
            <person name="Walter F."/>
            <person name="Albersmeier A."/>
            <person name="Kalinowski J."/>
            <person name="Ruckert C."/>
        </authorList>
    </citation>
    <scope>NUCLEOTIDE SEQUENCE</scope>
    <source>
        <strain evidence="2">JCM 19831</strain>
    </source>
</reference>
<evidence type="ECO:0008006" key="4">
    <source>
        <dbReference type="Google" id="ProtNLM"/>
    </source>
</evidence>
<evidence type="ECO:0000313" key="3">
    <source>
        <dbReference type="Proteomes" id="UP000642070"/>
    </source>
</evidence>
<dbReference type="PROSITE" id="PS51257">
    <property type="entry name" value="PROKAR_LIPOPROTEIN"/>
    <property type="match status" value="1"/>
</dbReference>
<name>A0A917U0P6_9ACTN</name>
<evidence type="ECO:0000313" key="2">
    <source>
        <dbReference type="EMBL" id="GGM46869.1"/>
    </source>
</evidence>
<dbReference type="EMBL" id="BMPI01000029">
    <property type="protein sequence ID" value="GGM46869.1"/>
    <property type="molecule type" value="Genomic_DNA"/>
</dbReference>
<evidence type="ECO:0000256" key="1">
    <source>
        <dbReference type="SAM" id="SignalP"/>
    </source>
</evidence>
<sequence>MHMKRVTVLLALVLAAGGVVACDVQAGGGSPAQAIGASPAPPDLALKAAVDALDTTAHTFAVKQGTSTMNSGTVDPGGKAGTITMIDTAEQHGYTIGFTVVSPDLWVKIDMGAELNEELGLNPTVWSHVDQSRLEATALKPVDRNGAPEFGVTELFRDGLSDVKRVDATHFSGTVDMTATNSVLAPPTKVVQQAGDRARSIPFTATVDDKRRLTAFVIDGASIDPELAFELTFAGFDAVTPVTEPAAVPATDNVYDFLN</sequence>
<dbReference type="AlphaFoldDB" id="A0A917U0P6"/>
<dbReference type="Gene3D" id="2.50.20.20">
    <property type="match status" value="1"/>
</dbReference>
<keyword evidence="3" id="KW-1185">Reference proteome</keyword>
<comment type="caution">
    <text evidence="2">The sequence shown here is derived from an EMBL/GenBank/DDBJ whole genome shotgun (WGS) entry which is preliminary data.</text>
</comment>
<proteinExistence type="predicted"/>